<dbReference type="SUPFAM" id="SSF48452">
    <property type="entry name" value="TPR-like"/>
    <property type="match status" value="1"/>
</dbReference>
<feature type="region of interest" description="Disordered" evidence="7">
    <location>
        <begin position="600"/>
        <end position="622"/>
    </location>
</feature>
<keyword evidence="3" id="KW-0805">Transcription regulation</keyword>
<dbReference type="Pfam" id="PF00486">
    <property type="entry name" value="Trans_reg_C"/>
    <property type="match status" value="1"/>
</dbReference>
<sequence length="622" mass="63923">MRIRRGGTEVAAGSAQGQAVLAALALRAGRVVTVGELVRLVWGEGPPPSVAAAVRNHISRLRAAIGAGGGDGARILVSAAGGYVLELADRGVDAAEFELLADAASRRRERGEAAAAAGLYREALGLWTGTALSGVPGPYAEQQRERLTERRLAVLESCLELELGLGGHARLVEELTALCAEHPLREKLTGLLMAALYRTGRQAEALEVFAAARRVLAEELGVEPGPGLRRLQQRILAADPGLAPPSPVPPPPVPSLPPSPGTGPDHGTAPRAEASARPAQLPADVGDFAGRAAEVEAIANALTRQGPTAAVVVVSGAVGVGKTTAAVRAARTVRAAFPDGQLFADLGGARGEPADPTDVLGGFLRALGVPAPAIPDHRAERAELYRTVLAGRRVLVVLDEARDEEQVLPLLPGGTSCAVLVTGRARLPGTRPSLGAELGLLTHAEAVELLSAVAGPSRIAAEPAAAQAVATACGCLPLALRIAATKIAARPSWSVAAFAARLQDENRRLSELRVGDLAVETDLRLGYRRLPEDLADAFRRLAGPGPSDWSTGEAAAALGRGAEAAAGILDRLVDAGLLDSPGTGHYRFHDLVRLFARSEAAAPPGAPAESGSAPAGTMPETR</sequence>
<dbReference type="CDD" id="cd15831">
    <property type="entry name" value="BTAD"/>
    <property type="match status" value="1"/>
</dbReference>
<dbReference type="InterPro" id="IPR027417">
    <property type="entry name" value="P-loop_NTPase"/>
</dbReference>
<dbReference type="GO" id="GO:0006355">
    <property type="term" value="P:regulation of DNA-templated transcription"/>
    <property type="evidence" value="ECO:0007669"/>
    <property type="project" value="InterPro"/>
</dbReference>
<feature type="DNA-binding region" description="OmpR/PhoB-type" evidence="6">
    <location>
        <begin position="1"/>
        <end position="87"/>
    </location>
</feature>
<feature type="compositionally biased region" description="Pro residues" evidence="7">
    <location>
        <begin position="242"/>
        <end position="261"/>
    </location>
</feature>
<dbReference type="GO" id="GO:0000160">
    <property type="term" value="P:phosphorelay signal transduction system"/>
    <property type="evidence" value="ECO:0007669"/>
    <property type="project" value="UniProtKB-KW"/>
</dbReference>
<dbReference type="GO" id="GO:0003677">
    <property type="term" value="F:DNA binding"/>
    <property type="evidence" value="ECO:0007669"/>
    <property type="project" value="UniProtKB-UniRule"/>
</dbReference>
<protein>
    <submittedName>
        <fullName evidence="9">AfsR/SARP family transcriptional regulator</fullName>
    </submittedName>
</protein>
<keyword evidence="4 6" id="KW-0238">DNA-binding</keyword>
<dbReference type="AlphaFoldDB" id="A0AAU8K4V6"/>
<dbReference type="InterPro" id="IPR051677">
    <property type="entry name" value="AfsR-DnrI-RedD_regulator"/>
</dbReference>
<accession>A0AAU8K4V6</accession>
<evidence type="ECO:0000259" key="8">
    <source>
        <dbReference type="PROSITE" id="PS51755"/>
    </source>
</evidence>
<feature type="domain" description="OmpR/PhoB-type" evidence="8">
    <location>
        <begin position="1"/>
        <end position="87"/>
    </location>
</feature>
<evidence type="ECO:0000313" key="9">
    <source>
        <dbReference type="EMBL" id="XCM83665.1"/>
    </source>
</evidence>
<evidence type="ECO:0000256" key="1">
    <source>
        <dbReference type="ARBA" id="ARBA00005820"/>
    </source>
</evidence>
<dbReference type="InterPro" id="IPR001867">
    <property type="entry name" value="OmpR/PhoB-type_DNA-bd"/>
</dbReference>
<dbReference type="InterPro" id="IPR011990">
    <property type="entry name" value="TPR-like_helical_dom_sf"/>
</dbReference>
<evidence type="ECO:0000256" key="5">
    <source>
        <dbReference type="ARBA" id="ARBA00023163"/>
    </source>
</evidence>
<evidence type="ECO:0000256" key="4">
    <source>
        <dbReference type="ARBA" id="ARBA00023125"/>
    </source>
</evidence>
<dbReference type="KEGG" id="kcm:ABWK59_34415"/>
<dbReference type="Pfam" id="PF03704">
    <property type="entry name" value="BTAD"/>
    <property type="match status" value="1"/>
</dbReference>
<dbReference type="Gene3D" id="1.10.10.10">
    <property type="entry name" value="Winged helix-like DNA-binding domain superfamily/Winged helix DNA-binding domain"/>
    <property type="match status" value="1"/>
</dbReference>
<feature type="region of interest" description="Disordered" evidence="7">
    <location>
        <begin position="239"/>
        <end position="279"/>
    </location>
</feature>
<dbReference type="GO" id="GO:0043531">
    <property type="term" value="F:ADP binding"/>
    <property type="evidence" value="ECO:0007669"/>
    <property type="project" value="InterPro"/>
</dbReference>
<dbReference type="PANTHER" id="PTHR35807">
    <property type="entry name" value="TRANSCRIPTIONAL REGULATOR REDD-RELATED"/>
    <property type="match status" value="1"/>
</dbReference>
<evidence type="ECO:0000256" key="2">
    <source>
        <dbReference type="ARBA" id="ARBA00023012"/>
    </source>
</evidence>
<dbReference type="SUPFAM" id="SSF52540">
    <property type="entry name" value="P-loop containing nucleoside triphosphate hydrolases"/>
    <property type="match status" value="1"/>
</dbReference>
<evidence type="ECO:0000256" key="3">
    <source>
        <dbReference type="ARBA" id="ARBA00023015"/>
    </source>
</evidence>
<dbReference type="InterPro" id="IPR036388">
    <property type="entry name" value="WH-like_DNA-bd_sf"/>
</dbReference>
<dbReference type="SUPFAM" id="SSF46894">
    <property type="entry name" value="C-terminal effector domain of the bipartite response regulators"/>
    <property type="match status" value="1"/>
</dbReference>
<feature type="compositionally biased region" description="Low complexity" evidence="7">
    <location>
        <begin position="600"/>
        <end position="616"/>
    </location>
</feature>
<keyword evidence="5" id="KW-0804">Transcription</keyword>
<proteinExistence type="inferred from homology"/>
<gene>
    <name evidence="9" type="ORF">ABWK59_34415</name>
</gene>
<dbReference type="PRINTS" id="PR00364">
    <property type="entry name" value="DISEASERSIST"/>
</dbReference>
<dbReference type="PANTHER" id="PTHR35807:SF1">
    <property type="entry name" value="TRANSCRIPTIONAL REGULATOR REDD"/>
    <property type="match status" value="1"/>
</dbReference>
<dbReference type="Gene3D" id="1.25.40.10">
    <property type="entry name" value="Tetratricopeptide repeat domain"/>
    <property type="match status" value="1"/>
</dbReference>
<dbReference type="EMBL" id="CP159872">
    <property type="protein sequence ID" value="XCM83665.1"/>
    <property type="molecule type" value="Genomic_DNA"/>
</dbReference>
<dbReference type="RefSeq" id="WP_354644602.1">
    <property type="nucleotide sequence ID" value="NZ_CP159872.1"/>
</dbReference>
<dbReference type="SMART" id="SM00862">
    <property type="entry name" value="Trans_reg_C"/>
    <property type="match status" value="1"/>
</dbReference>
<keyword evidence="2" id="KW-0902">Two-component regulatory system</keyword>
<evidence type="ECO:0000256" key="7">
    <source>
        <dbReference type="SAM" id="MobiDB-lite"/>
    </source>
</evidence>
<dbReference type="InterPro" id="IPR005158">
    <property type="entry name" value="BTAD"/>
</dbReference>
<comment type="similarity">
    <text evidence="1">Belongs to the AfsR/DnrI/RedD regulatory family.</text>
</comment>
<dbReference type="InterPro" id="IPR049945">
    <property type="entry name" value="AAA_22"/>
</dbReference>
<dbReference type="Gene3D" id="3.40.50.300">
    <property type="entry name" value="P-loop containing nucleotide triphosphate hydrolases"/>
    <property type="match status" value="1"/>
</dbReference>
<dbReference type="SMART" id="SM01043">
    <property type="entry name" value="BTAD"/>
    <property type="match status" value="1"/>
</dbReference>
<dbReference type="Pfam" id="PF13401">
    <property type="entry name" value="AAA_22"/>
    <property type="match status" value="1"/>
</dbReference>
<reference evidence="9" key="1">
    <citation type="submission" date="2024-06" db="EMBL/GenBank/DDBJ databases">
        <title>The genome sequences of Kitasatospora sp. strain HUAS MG31.</title>
        <authorList>
            <person name="Mo P."/>
        </authorList>
    </citation>
    <scope>NUCLEOTIDE SEQUENCE</scope>
    <source>
        <strain evidence="9">HUAS MG31</strain>
    </source>
</reference>
<evidence type="ECO:0000256" key="6">
    <source>
        <dbReference type="PROSITE-ProRule" id="PRU01091"/>
    </source>
</evidence>
<dbReference type="PROSITE" id="PS51755">
    <property type="entry name" value="OMPR_PHOB"/>
    <property type="match status" value="1"/>
</dbReference>
<organism evidence="9">
    <name type="scientific">Kitasatospora camelliae</name>
    <dbReference type="NCBI Taxonomy" id="3156397"/>
    <lineage>
        <taxon>Bacteria</taxon>
        <taxon>Bacillati</taxon>
        <taxon>Actinomycetota</taxon>
        <taxon>Actinomycetes</taxon>
        <taxon>Kitasatosporales</taxon>
        <taxon>Streptomycetaceae</taxon>
        <taxon>Kitasatospora</taxon>
    </lineage>
</organism>
<name>A0AAU8K4V6_9ACTN</name>
<dbReference type="InterPro" id="IPR016032">
    <property type="entry name" value="Sig_transdc_resp-reg_C-effctor"/>
</dbReference>